<gene>
    <name evidence="1" type="ORF">J2S44_001091</name>
</gene>
<evidence type="ECO:0008006" key="3">
    <source>
        <dbReference type="Google" id="ProtNLM"/>
    </source>
</evidence>
<protein>
    <recommendedName>
        <fullName evidence="3">DUF1152 domain-containing protein</fullName>
    </recommendedName>
</protein>
<evidence type="ECO:0000313" key="2">
    <source>
        <dbReference type="Proteomes" id="UP001183629"/>
    </source>
</evidence>
<sequence>MGTLLVAAGGGGDAIAAAAMAGFAPDGAVGIATLAWDRLIIDPLPGPRGAADFTGLHRHTGWWQVMPGSRPIAPAGSTLPRLAAELPLPLILLDPYDGARGLRAQIISAAATLGAGHVRVIDVGGDLLGRPGDAGLRSPLADALTGSACVDLPGAAAWIAGPGVDGELSAALVLQRTGDATIRRLDPEAWKPILPILRWHPTEASALLASATLGLRGTVEIRDAGLPVHLDDTSPVVHEMSMHAVSGINPLLAALTDTASFTEAEQIAIQILGGTELDIERRKAARPRPRSQPSAAVFDELSMWEETARGRGVDYVTYRRLAEALGHLDLAEFRTRLVTQHPHQDTGLLWALAST</sequence>
<keyword evidence="2" id="KW-1185">Reference proteome</keyword>
<dbReference type="Pfam" id="PF06626">
    <property type="entry name" value="DUF1152"/>
    <property type="match status" value="1"/>
</dbReference>
<dbReference type="InterPro" id="IPR010581">
    <property type="entry name" value="DUF1152"/>
</dbReference>
<proteinExistence type="predicted"/>
<dbReference type="AlphaFoldDB" id="A0AAE3ZLF9"/>
<accession>A0AAE3ZLF9</accession>
<dbReference type="Proteomes" id="UP001183629">
    <property type="component" value="Unassembled WGS sequence"/>
</dbReference>
<comment type="caution">
    <text evidence="1">The sequence shown here is derived from an EMBL/GenBank/DDBJ whole genome shotgun (WGS) entry which is preliminary data.</text>
</comment>
<organism evidence="1 2">
    <name type="scientific">Catenuloplanes niger</name>
    <dbReference type="NCBI Taxonomy" id="587534"/>
    <lineage>
        <taxon>Bacteria</taxon>
        <taxon>Bacillati</taxon>
        <taxon>Actinomycetota</taxon>
        <taxon>Actinomycetes</taxon>
        <taxon>Micromonosporales</taxon>
        <taxon>Micromonosporaceae</taxon>
        <taxon>Catenuloplanes</taxon>
    </lineage>
</organism>
<dbReference type="EMBL" id="JAVDYC010000001">
    <property type="protein sequence ID" value="MDR7320841.1"/>
    <property type="molecule type" value="Genomic_DNA"/>
</dbReference>
<dbReference type="RefSeq" id="WP_310409507.1">
    <property type="nucleotide sequence ID" value="NZ_JAVDYC010000001.1"/>
</dbReference>
<evidence type="ECO:0000313" key="1">
    <source>
        <dbReference type="EMBL" id="MDR7320841.1"/>
    </source>
</evidence>
<name>A0AAE3ZLF9_9ACTN</name>
<reference evidence="1 2" key="1">
    <citation type="submission" date="2023-07" db="EMBL/GenBank/DDBJ databases">
        <title>Sequencing the genomes of 1000 actinobacteria strains.</title>
        <authorList>
            <person name="Klenk H.-P."/>
        </authorList>
    </citation>
    <scope>NUCLEOTIDE SEQUENCE [LARGE SCALE GENOMIC DNA]</scope>
    <source>
        <strain evidence="1 2">DSM 44711</strain>
    </source>
</reference>